<feature type="active site" evidence="9">
    <location>
        <position position="165"/>
    </location>
</feature>
<dbReference type="EMBL" id="PYLP01000004">
    <property type="protein sequence ID" value="PST41073.1"/>
    <property type="molecule type" value="Genomic_DNA"/>
</dbReference>
<keyword evidence="5 9" id="KW-0963">Cytoplasm</keyword>
<comment type="catalytic activity">
    <reaction evidence="1 9 10">
        <text>Release of an N-terminal pyroglutamyl group from a polypeptide, the second amino acid generally not being Pro.</text>
        <dbReference type="EC" id="3.4.19.3"/>
    </reaction>
</comment>
<dbReference type="NCBIfam" id="TIGR00504">
    <property type="entry name" value="pyro_pdase"/>
    <property type="match status" value="1"/>
</dbReference>
<evidence type="ECO:0000313" key="13">
    <source>
        <dbReference type="EMBL" id="PST41073.1"/>
    </source>
</evidence>
<evidence type="ECO:0000256" key="5">
    <source>
        <dbReference type="ARBA" id="ARBA00022490"/>
    </source>
</evidence>
<dbReference type="PROSITE" id="PS01333">
    <property type="entry name" value="PYRASE_GLU"/>
    <property type="match status" value="1"/>
</dbReference>
<evidence type="ECO:0000256" key="11">
    <source>
        <dbReference type="PROSITE-ProRule" id="PRU10077"/>
    </source>
</evidence>
<dbReference type="FunFam" id="3.40.630.20:FF:000001">
    <property type="entry name" value="Pyrrolidone-carboxylate peptidase"/>
    <property type="match status" value="1"/>
</dbReference>
<reference evidence="12" key="3">
    <citation type="submission" date="2021-10" db="EMBL/GenBank/DDBJ databases">
        <title>Collection of gut derived symbiotic bacterial strains cultured from healthy donors.</title>
        <authorList>
            <person name="Lin H."/>
            <person name="Littmann E."/>
            <person name="Kohout C."/>
            <person name="Pamer E.G."/>
        </authorList>
    </citation>
    <scope>NUCLEOTIDE SEQUENCE</scope>
    <source>
        <strain evidence="12">DFI.4.48</strain>
    </source>
</reference>
<comment type="caution">
    <text evidence="13">The sequence shown here is derived from an EMBL/GenBank/DDBJ whole genome shotgun (WGS) entry which is preliminary data.</text>
</comment>
<evidence type="ECO:0000256" key="4">
    <source>
        <dbReference type="ARBA" id="ARBA00006641"/>
    </source>
</evidence>
<dbReference type="AlphaFoldDB" id="A0A2T3G0P7"/>
<evidence type="ECO:0000256" key="7">
    <source>
        <dbReference type="ARBA" id="ARBA00022801"/>
    </source>
</evidence>
<evidence type="ECO:0000256" key="8">
    <source>
        <dbReference type="ARBA" id="ARBA00022807"/>
    </source>
</evidence>
<dbReference type="Proteomes" id="UP001198439">
    <property type="component" value="Unassembled WGS sequence"/>
</dbReference>
<evidence type="ECO:0000313" key="12">
    <source>
        <dbReference type="EMBL" id="MCB8610146.1"/>
    </source>
</evidence>
<dbReference type="Proteomes" id="UP000241201">
    <property type="component" value="Unassembled WGS sequence"/>
</dbReference>
<dbReference type="GO" id="GO:0005829">
    <property type="term" value="C:cytosol"/>
    <property type="evidence" value="ECO:0007669"/>
    <property type="project" value="InterPro"/>
</dbReference>
<reference evidence="14" key="1">
    <citation type="submission" date="2018-03" db="EMBL/GenBank/DDBJ databases">
        <title>Lachnoclostridium SNUG30370 gen.nov., sp.nov., isolated from human faeces.</title>
        <authorList>
            <person name="Seo B."/>
            <person name="Jeon K."/>
            <person name="Ko G."/>
        </authorList>
    </citation>
    <scope>NUCLEOTIDE SEQUENCE [LARGE SCALE GENOMIC DNA]</scope>
    <source>
        <strain evidence="14">SNUG30370</strain>
    </source>
</reference>
<dbReference type="PROSITE" id="PS01334">
    <property type="entry name" value="PYRASE_CYS"/>
    <property type="match status" value="1"/>
</dbReference>
<comment type="function">
    <text evidence="2 9">Removes 5-oxoproline from various penultimate amino acid residues except L-proline.</text>
</comment>
<dbReference type="InterPro" id="IPR029762">
    <property type="entry name" value="PGP-I_bact-type"/>
</dbReference>
<evidence type="ECO:0000313" key="14">
    <source>
        <dbReference type="Proteomes" id="UP000241201"/>
    </source>
</evidence>
<sequence length="214" mass="23180">MKLLLTAFDPFGGEKINPALEAVKRVQDKIGDLEIVKLEVPTVFYKSIDTVTNAIEKEHPDVVLCIGQAGGRFDLTPERVAININDARIPDNEGNQPLNGPIFEDGENAYFSSLPIKAMVAEIRKADIPASVSNSAGTYVCNHLMYGVLYTIAKKYPSMCGGFMHVPFITSQVVNRPTNAPSLSLDTIVKGIEAACKAIAENPKDIVAVEGHTH</sequence>
<dbReference type="EMBL" id="JAJDKZ010000013">
    <property type="protein sequence ID" value="MCB8610146.1"/>
    <property type="molecule type" value="Genomic_DNA"/>
</dbReference>
<dbReference type="InterPro" id="IPR033694">
    <property type="entry name" value="PGPEP1_Cys_AS"/>
</dbReference>
<dbReference type="EC" id="3.4.19.3" evidence="9"/>
<dbReference type="PRINTS" id="PR00706">
    <property type="entry name" value="PYROGLUPTASE"/>
</dbReference>
<reference evidence="13" key="2">
    <citation type="journal article" date="2019" name="Int. J. Syst. Evol. Microbiol.">
        <title>Faecalibacillus intestinalis gen. nov., sp. nov. and Faecalibacillus faecis sp. nov., isolated from human faeces.</title>
        <authorList>
            <person name="Seo B."/>
            <person name="Jeon K."/>
            <person name="Baek I."/>
            <person name="Lee Y.M."/>
            <person name="Baek K."/>
            <person name="Ko G."/>
        </authorList>
    </citation>
    <scope>NUCLEOTIDE SEQUENCE</scope>
    <source>
        <strain evidence="13">SNUG30370</strain>
    </source>
</reference>
<dbReference type="HAMAP" id="MF_00417">
    <property type="entry name" value="Pyrrolid_peptidase"/>
    <property type="match status" value="1"/>
</dbReference>
<name>A0A2T3G0P7_9FIRM</name>
<keyword evidence="14" id="KW-1185">Reference proteome</keyword>
<protein>
    <recommendedName>
        <fullName evidence="9">Pyrrolidone-carboxylate peptidase</fullName>
        <ecNumber evidence="9">3.4.19.3</ecNumber>
    </recommendedName>
    <alternativeName>
        <fullName evidence="9">5-oxoprolyl-peptidase</fullName>
    </alternativeName>
    <alternativeName>
        <fullName evidence="9">Pyroglutamyl-peptidase I</fullName>
        <shortName evidence="9">PGP-I</shortName>
        <shortName evidence="9">Pyrase</shortName>
    </alternativeName>
</protein>
<dbReference type="InterPro" id="IPR036440">
    <property type="entry name" value="Peptidase_C15-like_sf"/>
</dbReference>
<dbReference type="GO" id="GO:0006508">
    <property type="term" value="P:proteolysis"/>
    <property type="evidence" value="ECO:0007669"/>
    <property type="project" value="UniProtKB-KW"/>
</dbReference>
<gene>
    <name evidence="9 13" type="primary">pcp</name>
    <name evidence="13" type="ORF">C7U55_05375</name>
    <name evidence="12" type="ORF">LJD69_06020</name>
</gene>
<dbReference type="InterPro" id="IPR033693">
    <property type="entry name" value="PGPEP1_Glu_AS"/>
</dbReference>
<dbReference type="Gene3D" id="3.40.630.20">
    <property type="entry name" value="Peptidase C15, pyroglutamyl peptidase I-like"/>
    <property type="match status" value="1"/>
</dbReference>
<evidence type="ECO:0000256" key="1">
    <source>
        <dbReference type="ARBA" id="ARBA00001770"/>
    </source>
</evidence>
<comment type="subcellular location">
    <subcellularLocation>
        <location evidence="3 9">Cytoplasm</location>
    </subcellularLocation>
</comment>
<dbReference type="Pfam" id="PF01470">
    <property type="entry name" value="Peptidase_C15"/>
    <property type="match status" value="1"/>
</dbReference>
<dbReference type="PIRSF" id="PIRSF015592">
    <property type="entry name" value="Prld-crbxl_pptds"/>
    <property type="match status" value="1"/>
</dbReference>
<dbReference type="PANTHER" id="PTHR23402">
    <property type="entry name" value="PROTEASE FAMILY C15 PYROGLUTAMYL-PEPTIDASE I-RELATED"/>
    <property type="match status" value="1"/>
</dbReference>
<dbReference type="NCBIfam" id="NF009676">
    <property type="entry name" value="PRK13197.1"/>
    <property type="match status" value="1"/>
</dbReference>
<dbReference type="InterPro" id="IPR000816">
    <property type="entry name" value="Peptidase_C15"/>
</dbReference>
<dbReference type="SUPFAM" id="SSF53182">
    <property type="entry name" value="Pyrrolidone carboxyl peptidase (pyroglutamate aminopeptidase)"/>
    <property type="match status" value="1"/>
</dbReference>
<evidence type="ECO:0000256" key="10">
    <source>
        <dbReference type="PROSITE-ProRule" id="PRU10076"/>
    </source>
</evidence>
<evidence type="ECO:0000256" key="3">
    <source>
        <dbReference type="ARBA" id="ARBA00004496"/>
    </source>
</evidence>
<evidence type="ECO:0000256" key="9">
    <source>
        <dbReference type="HAMAP-Rule" id="MF_00417"/>
    </source>
</evidence>
<dbReference type="CDD" id="cd00501">
    <property type="entry name" value="Peptidase_C15"/>
    <property type="match status" value="1"/>
</dbReference>
<proteinExistence type="inferred from homology"/>
<dbReference type="RefSeq" id="WP_106987683.1">
    <property type="nucleotide sequence ID" value="NZ_DBGCOW010000012.1"/>
</dbReference>
<organism evidence="13 14">
    <name type="scientific">Faecalibacillus faecis</name>
    <dbReference type="NCBI Taxonomy" id="1982628"/>
    <lineage>
        <taxon>Bacteria</taxon>
        <taxon>Bacillati</taxon>
        <taxon>Bacillota</taxon>
        <taxon>Erysipelotrichia</taxon>
        <taxon>Erysipelotrichales</taxon>
        <taxon>Coprobacillaceae</taxon>
        <taxon>Faecalibacillus</taxon>
    </lineage>
</organism>
<dbReference type="GeneID" id="77470523"/>
<dbReference type="PANTHER" id="PTHR23402:SF1">
    <property type="entry name" value="PYROGLUTAMYL-PEPTIDASE I"/>
    <property type="match status" value="1"/>
</dbReference>
<feature type="active site" evidence="9 11">
    <location>
        <position position="141"/>
    </location>
</feature>
<keyword evidence="6 9" id="KW-0645">Protease</keyword>
<dbReference type="GO" id="GO:0016920">
    <property type="term" value="F:pyroglutamyl-peptidase activity"/>
    <property type="evidence" value="ECO:0007669"/>
    <property type="project" value="UniProtKB-UniRule"/>
</dbReference>
<feature type="active site" evidence="9 10">
    <location>
        <position position="78"/>
    </location>
</feature>
<comment type="subunit">
    <text evidence="9">Homotetramer.</text>
</comment>
<evidence type="ECO:0000256" key="2">
    <source>
        <dbReference type="ARBA" id="ARBA00002280"/>
    </source>
</evidence>
<accession>A0A2T3G0P7</accession>
<dbReference type="InterPro" id="IPR016125">
    <property type="entry name" value="Peptidase_C15-like"/>
</dbReference>
<keyword evidence="7 9" id="KW-0378">Hydrolase</keyword>
<keyword evidence="8 9" id="KW-0788">Thiol protease</keyword>
<evidence type="ECO:0000256" key="6">
    <source>
        <dbReference type="ARBA" id="ARBA00022670"/>
    </source>
</evidence>
<comment type="similarity">
    <text evidence="4 9">Belongs to the peptidase C15 family.</text>
</comment>